<dbReference type="GeneTree" id="ENSGT00390000001618"/>
<dbReference type="OMA" id="VCCNILL"/>
<name>A0A452TWT9_URSMA</name>
<protein>
    <submittedName>
        <fullName evidence="1">Uncharacterized protein</fullName>
    </submittedName>
</protein>
<dbReference type="PANTHER" id="PTHR48424">
    <property type="entry name" value="DYNEIN LIGHT CHAIN-RELATED"/>
    <property type="match status" value="1"/>
</dbReference>
<dbReference type="PANTHER" id="PTHR48424:SF3">
    <property type="entry name" value="DYNEIN LIGHT CHAIN-RELATED"/>
    <property type="match status" value="1"/>
</dbReference>
<dbReference type="AlphaFoldDB" id="A0A452TWT9"/>
<accession>A0A452TWT9</accession>
<reference evidence="1" key="1">
    <citation type="submission" date="2019-03" db="UniProtKB">
        <authorList>
            <consortium name="Ensembl"/>
        </authorList>
    </citation>
    <scope>IDENTIFICATION</scope>
</reference>
<dbReference type="Ensembl" id="ENSUMAT00000015123.1">
    <property type="protein sequence ID" value="ENSUMAP00000012744.1"/>
    <property type="gene ID" value="ENSUMAG00000009454.1"/>
</dbReference>
<proteinExistence type="predicted"/>
<organism evidence="1">
    <name type="scientific">Ursus maritimus</name>
    <name type="common">Polar bear</name>
    <name type="synonym">Thalarctos maritimus</name>
    <dbReference type="NCBI Taxonomy" id="29073"/>
    <lineage>
        <taxon>Eukaryota</taxon>
        <taxon>Metazoa</taxon>
        <taxon>Chordata</taxon>
        <taxon>Craniata</taxon>
        <taxon>Vertebrata</taxon>
        <taxon>Euteleostomi</taxon>
        <taxon>Mammalia</taxon>
        <taxon>Eutheria</taxon>
        <taxon>Laurasiatheria</taxon>
        <taxon>Carnivora</taxon>
        <taxon>Caniformia</taxon>
        <taxon>Ursidae</taxon>
        <taxon>Ursus</taxon>
    </lineage>
</organism>
<sequence length="130" mass="14766">LLLTFEQTSGHLAQAEAAEGFGFLRHRTTQVPPHPAAPGVVFLTTLLLHMGRSGLLYVKFLQRLSHSLHQVLLHLLQHIWDRGLSVAQGYRGAQGGRPHSYLVAHRCVCILFLPEQWKFCTKLNYFYFTS</sequence>
<evidence type="ECO:0000313" key="1">
    <source>
        <dbReference type="Ensembl" id="ENSUMAP00000012744"/>
    </source>
</evidence>